<keyword evidence="6 10" id="KW-0297">G-protein coupled receptor</keyword>
<evidence type="ECO:0000256" key="1">
    <source>
        <dbReference type="ARBA" id="ARBA00004651"/>
    </source>
</evidence>
<keyword evidence="9 10" id="KW-0807">Transducer</keyword>
<evidence type="ECO:0000256" key="6">
    <source>
        <dbReference type="ARBA" id="ARBA00023040"/>
    </source>
</evidence>
<keyword evidence="7 12" id="KW-0472">Membrane</keyword>
<dbReference type="STRING" id="6689.A0A3R7QVC0"/>
<keyword evidence="3" id="KW-1003">Cell membrane</keyword>
<feature type="transmembrane region" description="Helical" evidence="12">
    <location>
        <begin position="227"/>
        <end position="247"/>
    </location>
</feature>
<comment type="caution">
    <text evidence="14">The sequence shown here is derived from an EMBL/GenBank/DDBJ whole genome shotgun (WGS) entry which is preliminary data.</text>
</comment>
<evidence type="ECO:0000256" key="7">
    <source>
        <dbReference type="ARBA" id="ARBA00023136"/>
    </source>
</evidence>
<dbReference type="OrthoDB" id="9881476at2759"/>
<keyword evidence="5 12" id="KW-1133">Transmembrane helix</keyword>
<evidence type="ECO:0000256" key="8">
    <source>
        <dbReference type="ARBA" id="ARBA00023170"/>
    </source>
</evidence>
<dbReference type="Pfam" id="PF00001">
    <property type="entry name" value="7tm_1"/>
    <property type="match status" value="1"/>
</dbReference>
<sequence>MEHLTTQAVAQLVNASDPTAESPDEVQTWSLVLVMVVSSTVIVIGSLGNLLTLVTLAHQFCMPVRLRCIKYMTPDTVLIINLALADFLYSAVNLPFMFITYYTIYEGNVSGNPKVPWENYKDACSFSAFLRYTNAISEWTTLGLMALERCICIHKFRHNSRRPNKWFTCWKTFFYCLSIWLFGIALQMPTYLGVYGTFGYNNITLKCDFMATSAEASPRIMFFTMETAIPCILIFIGNNFILVQVYANNSRILSVMGSHACQQAQLRRSRTTSVIVRLLIVFLICVIPICLYNIIFIKDDATLRETIPELGIVLYCIYFLQYCINNFIYVVCFEKYRCAYYQFLCFILCRKVEPLTTAKAPPLRPSNQVYTISKPSGLQVPEKRFTRTPSECEEESRAQNDPEYQQWPRESPSSSLSSQASLALEIPVSRLASSLRSPGASVTFECDAPDRRHTFGSVSTSSSSSTLVLSAAKKCSLKRKLKRTFSR</sequence>
<feature type="transmembrane region" description="Helical" evidence="12">
    <location>
        <begin position="31"/>
        <end position="57"/>
    </location>
</feature>
<evidence type="ECO:0000256" key="4">
    <source>
        <dbReference type="ARBA" id="ARBA00022692"/>
    </source>
</evidence>
<evidence type="ECO:0000259" key="13">
    <source>
        <dbReference type="PROSITE" id="PS50262"/>
    </source>
</evidence>
<evidence type="ECO:0000256" key="10">
    <source>
        <dbReference type="RuleBase" id="RU000688"/>
    </source>
</evidence>
<dbReference type="PANTHER" id="PTHR24228:SF74">
    <property type="entry name" value="G-PROTEIN COUPLED RECEPTORS FAMILY 1 PROFILE DOMAIN-CONTAINING PROTEIN"/>
    <property type="match status" value="1"/>
</dbReference>
<evidence type="ECO:0000256" key="9">
    <source>
        <dbReference type="ARBA" id="ARBA00023224"/>
    </source>
</evidence>
<dbReference type="PROSITE" id="PS50262">
    <property type="entry name" value="G_PROTEIN_RECEP_F1_2"/>
    <property type="match status" value="1"/>
</dbReference>
<proteinExistence type="inferred from homology"/>
<dbReference type="Gene3D" id="1.20.1070.10">
    <property type="entry name" value="Rhodopsin 7-helix transmembrane proteins"/>
    <property type="match status" value="1"/>
</dbReference>
<reference evidence="14 15" key="1">
    <citation type="submission" date="2018-04" db="EMBL/GenBank/DDBJ databases">
        <authorList>
            <person name="Zhang X."/>
            <person name="Yuan J."/>
            <person name="Li F."/>
            <person name="Xiang J."/>
        </authorList>
    </citation>
    <scope>NUCLEOTIDE SEQUENCE [LARGE SCALE GENOMIC DNA]</scope>
    <source>
        <tissue evidence="14">Muscle</tissue>
    </source>
</reference>
<dbReference type="GO" id="GO:0004930">
    <property type="term" value="F:G protein-coupled receptor activity"/>
    <property type="evidence" value="ECO:0007669"/>
    <property type="project" value="UniProtKB-KW"/>
</dbReference>
<dbReference type="GO" id="GO:0005886">
    <property type="term" value="C:plasma membrane"/>
    <property type="evidence" value="ECO:0007669"/>
    <property type="project" value="UniProtKB-SubCell"/>
</dbReference>
<feature type="transmembrane region" description="Helical" evidence="12">
    <location>
        <begin position="78"/>
        <end position="105"/>
    </location>
</feature>
<feature type="region of interest" description="Disordered" evidence="11">
    <location>
        <begin position="388"/>
        <end position="415"/>
    </location>
</feature>
<reference evidence="14 15" key="2">
    <citation type="submission" date="2019-01" db="EMBL/GenBank/DDBJ databases">
        <title>The decoding of complex shrimp genome reveals the adaptation for benthos swimmer, frequently molting mechanism and breeding impact on genome.</title>
        <authorList>
            <person name="Sun Y."/>
            <person name="Gao Y."/>
            <person name="Yu Y."/>
        </authorList>
    </citation>
    <scope>NUCLEOTIDE SEQUENCE [LARGE SCALE GENOMIC DNA]</scope>
    <source>
        <tissue evidence="14">Muscle</tissue>
    </source>
</reference>
<evidence type="ECO:0000256" key="11">
    <source>
        <dbReference type="SAM" id="MobiDB-lite"/>
    </source>
</evidence>
<dbReference type="AlphaFoldDB" id="A0A3R7QVC0"/>
<feature type="transmembrane region" description="Helical" evidence="12">
    <location>
        <begin position="168"/>
        <end position="188"/>
    </location>
</feature>
<evidence type="ECO:0000256" key="5">
    <source>
        <dbReference type="ARBA" id="ARBA00022989"/>
    </source>
</evidence>
<keyword evidence="4 10" id="KW-0812">Transmembrane</keyword>
<dbReference type="PROSITE" id="PS00237">
    <property type="entry name" value="G_PROTEIN_RECEP_F1_1"/>
    <property type="match status" value="1"/>
</dbReference>
<organism evidence="14 15">
    <name type="scientific">Penaeus vannamei</name>
    <name type="common">Whiteleg shrimp</name>
    <name type="synonym">Litopenaeus vannamei</name>
    <dbReference type="NCBI Taxonomy" id="6689"/>
    <lineage>
        <taxon>Eukaryota</taxon>
        <taxon>Metazoa</taxon>
        <taxon>Ecdysozoa</taxon>
        <taxon>Arthropoda</taxon>
        <taxon>Crustacea</taxon>
        <taxon>Multicrustacea</taxon>
        <taxon>Malacostraca</taxon>
        <taxon>Eumalacostraca</taxon>
        <taxon>Eucarida</taxon>
        <taxon>Decapoda</taxon>
        <taxon>Dendrobranchiata</taxon>
        <taxon>Penaeoidea</taxon>
        <taxon>Penaeidae</taxon>
        <taxon>Penaeus</taxon>
    </lineage>
</organism>
<dbReference type="InterPro" id="IPR017452">
    <property type="entry name" value="GPCR_Rhodpsn_7TM"/>
</dbReference>
<comment type="similarity">
    <text evidence="2 10">Belongs to the G-protein coupled receptor 1 family.</text>
</comment>
<feature type="transmembrane region" description="Helical" evidence="12">
    <location>
        <begin position="125"/>
        <end position="147"/>
    </location>
</feature>
<keyword evidence="15" id="KW-1185">Reference proteome</keyword>
<dbReference type="SUPFAM" id="SSF81321">
    <property type="entry name" value="Family A G protein-coupled receptor-like"/>
    <property type="match status" value="1"/>
</dbReference>
<accession>A0A3R7QVC0</accession>
<comment type="subcellular location">
    <subcellularLocation>
        <location evidence="1">Cell membrane</location>
        <topology evidence="1">Multi-pass membrane protein</topology>
    </subcellularLocation>
</comment>
<protein>
    <submittedName>
        <fullName evidence="14">Putative G-protein coupled receptor moody isoform X1</fullName>
    </submittedName>
</protein>
<evidence type="ECO:0000256" key="3">
    <source>
        <dbReference type="ARBA" id="ARBA00022475"/>
    </source>
</evidence>
<feature type="domain" description="G-protein coupled receptors family 1 profile" evidence="13">
    <location>
        <begin position="48"/>
        <end position="329"/>
    </location>
</feature>
<name>A0A3R7QVC0_PENVA</name>
<dbReference type="InterPro" id="IPR000276">
    <property type="entry name" value="GPCR_Rhodpsn"/>
</dbReference>
<keyword evidence="8 10" id="KW-0675">Receptor</keyword>
<dbReference type="Proteomes" id="UP000283509">
    <property type="component" value="Unassembled WGS sequence"/>
</dbReference>
<feature type="transmembrane region" description="Helical" evidence="12">
    <location>
        <begin position="274"/>
        <end position="297"/>
    </location>
</feature>
<evidence type="ECO:0000313" key="14">
    <source>
        <dbReference type="EMBL" id="ROT79570.1"/>
    </source>
</evidence>
<dbReference type="EMBL" id="QCYY01001224">
    <property type="protein sequence ID" value="ROT79570.1"/>
    <property type="molecule type" value="Genomic_DNA"/>
</dbReference>
<dbReference type="PRINTS" id="PR00237">
    <property type="entry name" value="GPCRRHODOPSN"/>
</dbReference>
<evidence type="ECO:0000256" key="12">
    <source>
        <dbReference type="SAM" id="Phobius"/>
    </source>
</evidence>
<evidence type="ECO:0000256" key="2">
    <source>
        <dbReference type="ARBA" id="ARBA00010663"/>
    </source>
</evidence>
<feature type="transmembrane region" description="Helical" evidence="12">
    <location>
        <begin position="312"/>
        <end position="332"/>
    </location>
</feature>
<evidence type="ECO:0000313" key="15">
    <source>
        <dbReference type="Proteomes" id="UP000283509"/>
    </source>
</evidence>
<gene>
    <name evidence="14" type="ORF">C7M84_001708</name>
</gene>
<dbReference type="PANTHER" id="PTHR24228">
    <property type="entry name" value="B2 BRADYKININ RECEPTOR/ANGIOTENSIN II RECEPTOR"/>
    <property type="match status" value="1"/>
</dbReference>